<keyword evidence="2" id="KW-1185">Reference proteome</keyword>
<name>A0A162U8D5_PHYB8</name>
<dbReference type="AlphaFoldDB" id="A0A162U8D5"/>
<dbReference type="InterPro" id="IPR007817">
    <property type="entry name" value="Isocyanide_synthase_DIT1"/>
</dbReference>
<dbReference type="VEuPathDB" id="FungiDB:PHYBLDRAFT_71450"/>
<evidence type="ECO:0008006" key="3">
    <source>
        <dbReference type="Google" id="ProtNLM"/>
    </source>
</evidence>
<dbReference type="EMBL" id="KV440979">
    <property type="protein sequence ID" value="OAD74282.1"/>
    <property type="molecule type" value="Genomic_DNA"/>
</dbReference>
<gene>
    <name evidence="1" type="ORF">PHYBLDRAFT_71450</name>
</gene>
<evidence type="ECO:0000313" key="1">
    <source>
        <dbReference type="EMBL" id="OAD74282.1"/>
    </source>
</evidence>
<dbReference type="PANTHER" id="PTHR37285:SF5">
    <property type="entry name" value="SPORE WALL MATURATION PROTEIN DIT1"/>
    <property type="match status" value="1"/>
</dbReference>
<accession>A0A162U8D5</accession>
<protein>
    <recommendedName>
        <fullName evidence="3">Pyoverdine/dityrosine biosynthesis protein</fullName>
    </recommendedName>
</protein>
<dbReference type="OrthoDB" id="3936150at2759"/>
<dbReference type="Pfam" id="PF05141">
    <property type="entry name" value="DIT1_PvcA"/>
    <property type="match status" value="1"/>
</dbReference>
<dbReference type="PANTHER" id="PTHR37285">
    <property type="entry name" value="SPORE WALL MATURATION PROTEIN DIT1"/>
    <property type="match status" value="1"/>
</dbReference>
<sequence>MNSYKENSKDIVYNGSSIGVKNDVSYQGFLGSSFFYSSFKQVLNLFQKKGCSEPNISGELPVLSSSTSTSSNSPVLYLDNIAINDCNTPDRCGHVVQRFLEHFDAELRYHSKPLVDCYSESGKYALASKIHPFVCALEPILMVLPAFPCKSPNNRDKVLGVLPDRTEELGLLRIESFCADVAQYYPQGCQLTIVSDGRVFADLIGVKDELVSVYNNFLEFTLFKSRGGLKHIIFRSLDDHLAAINIDDLEVGQAGENFDIHDKRRAGLMEIFTDADKAEAISNTMVNLGFVRYLEEDLVWPAGMSKTKKKKECRQIARKMMERNVAFSRLCEHHYPTHLRLSIHGYNSSGPKFPIQMSPNLRGPTPWHSVCLEFKDGKTAFVKRKVAAQLVKDGDFELYEHPEFKRPWGFRQLESSYIDFESVVTKIL</sequence>
<dbReference type="GeneID" id="29003379"/>
<dbReference type="STRING" id="763407.A0A162U8D5"/>
<dbReference type="Proteomes" id="UP000077315">
    <property type="component" value="Unassembled WGS sequence"/>
</dbReference>
<dbReference type="InParanoid" id="A0A162U8D5"/>
<dbReference type="RefSeq" id="XP_018292322.1">
    <property type="nucleotide sequence ID" value="XM_018442473.1"/>
</dbReference>
<organism evidence="1 2">
    <name type="scientific">Phycomyces blakesleeanus (strain ATCC 8743b / DSM 1359 / FGSC 10004 / NBRC 33097 / NRRL 1555)</name>
    <dbReference type="NCBI Taxonomy" id="763407"/>
    <lineage>
        <taxon>Eukaryota</taxon>
        <taxon>Fungi</taxon>
        <taxon>Fungi incertae sedis</taxon>
        <taxon>Mucoromycota</taxon>
        <taxon>Mucoromycotina</taxon>
        <taxon>Mucoromycetes</taxon>
        <taxon>Mucorales</taxon>
        <taxon>Phycomycetaceae</taxon>
        <taxon>Phycomyces</taxon>
    </lineage>
</organism>
<reference evidence="2" key="1">
    <citation type="submission" date="2015-06" db="EMBL/GenBank/DDBJ databases">
        <title>Expansion of signal transduction pathways in fungi by whole-genome duplication.</title>
        <authorList>
            <consortium name="DOE Joint Genome Institute"/>
            <person name="Corrochano L.M."/>
            <person name="Kuo A."/>
            <person name="Marcet-Houben M."/>
            <person name="Polaino S."/>
            <person name="Salamov A."/>
            <person name="Villalobos J.M."/>
            <person name="Alvarez M.I."/>
            <person name="Avalos J."/>
            <person name="Benito E.P."/>
            <person name="Benoit I."/>
            <person name="Burger G."/>
            <person name="Camino L.P."/>
            <person name="Canovas D."/>
            <person name="Cerda-Olmedo E."/>
            <person name="Cheng J.-F."/>
            <person name="Dominguez A."/>
            <person name="Elias M."/>
            <person name="Eslava A.P."/>
            <person name="Glaser F."/>
            <person name="Grimwood J."/>
            <person name="Gutierrez G."/>
            <person name="Heitman J."/>
            <person name="Henrissat B."/>
            <person name="Iturriaga E.A."/>
            <person name="Lang B.F."/>
            <person name="Lavin J.L."/>
            <person name="Lee S."/>
            <person name="Li W."/>
            <person name="Lindquist E."/>
            <person name="Lopez-Garcia S."/>
            <person name="Luque E.M."/>
            <person name="Marcos A.T."/>
            <person name="Martin J."/>
            <person name="McCluskey K."/>
            <person name="Medina H.R."/>
            <person name="Miralles-Duran A."/>
            <person name="Miyazaki A."/>
            <person name="Munoz-Torres E."/>
            <person name="Oguiza J.A."/>
            <person name="Ohm R."/>
            <person name="Olmedo M."/>
            <person name="Orejas M."/>
            <person name="Ortiz-Castellanos L."/>
            <person name="Pisabarro A.G."/>
            <person name="Rodriguez-Romero J."/>
            <person name="Ruiz-Herrera J."/>
            <person name="Ruiz-Vazquez R."/>
            <person name="Sanz C."/>
            <person name="Schackwitz W."/>
            <person name="Schmutz J."/>
            <person name="Shahriari M."/>
            <person name="Shelest E."/>
            <person name="Silva-Franco F."/>
            <person name="Soanes D."/>
            <person name="Syed K."/>
            <person name="Tagua V.G."/>
            <person name="Talbot N.J."/>
            <person name="Thon M."/>
            <person name="De vries R.P."/>
            <person name="Wiebenga A."/>
            <person name="Yadav J.S."/>
            <person name="Braun E.L."/>
            <person name="Baker S."/>
            <person name="Garre V."/>
            <person name="Horwitz B."/>
            <person name="Torres-Martinez S."/>
            <person name="Idnurm A."/>
            <person name="Herrera-Estrella A."/>
            <person name="Gabaldon T."/>
            <person name="Grigoriev I.V."/>
        </authorList>
    </citation>
    <scope>NUCLEOTIDE SEQUENCE [LARGE SCALE GENOMIC DNA]</scope>
    <source>
        <strain evidence="2">NRRL 1555(-)</strain>
    </source>
</reference>
<proteinExistence type="predicted"/>
<evidence type="ECO:0000313" key="2">
    <source>
        <dbReference type="Proteomes" id="UP000077315"/>
    </source>
</evidence>